<evidence type="ECO:0000259" key="2">
    <source>
        <dbReference type="PROSITE" id="PS50004"/>
    </source>
</evidence>
<dbReference type="InterPro" id="IPR052981">
    <property type="entry name" value="Ingression_C2_domain"/>
</dbReference>
<dbReference type="Pfam" id="PF00168">
    <property type="entry name" value="C2"/>
    <property type="match status" value="1"/>
</dbReference>
<feature type="compositionally biased region" description="Polar residues" evidence="1">
    <location>
        <begin position="183"/>
        <end position="195"/>
    </location>
</feature>
<dbReference type="CDD" id="cd08681">
    <property type="entry name" value="C2_fungal_Inn1p-like"/>
    <property type="match status" value="1"/>
</dbReference>
<dbReference type="InterPro" id="IPR000008">
    <property type="entry name" value="C2_dom"/>
</dbReference>
<dbReference type="PROSITE" id="PS50004">
    <property type="entry name" value="C2"/>
    <property type="match status" value="1"/>
</dbReference>
<evidence type="ECO:0000313" key="4">
    <source>
        <dbReference type="Proteomes" id="UP000629468"/>
    </source>
</evidence>
<gene>
    <name evidence="3" type="ORF">Agabi119p4_5501</name>
</gene>
<proteinExistence type="predicted"/>
<feature type="domain" description="C2" evidence="2">
    <location>
        <begin position="1"/>
        <end position="110"/>
    </location>
</feature>
<protein>
    <recommendedName>
        <fullName evidence="2">C2 domain-containing protein</fullName>
    </recommendedName>
</protein>
<sequence>MSSKPQIGTLVVVILKARNLIDRHSFYKQDVFAQACLNGTSQKTQVDRKGGQHPLWDTELRFPIMKEVSDQTRKLEVACFAKEHRTDDLLGKGVVDITETLQTGEFDDWASLNIDGVERGEVYLEMTYFSSRPPPRGSTSSSWLTNQNLTRRPSKLPASERLWRPPQTQQPALLPSDKGHSPKSISAEWQTTQAPHPSPKNASLPPLPKEQLKKTPLPEILLPGRSIRPHSGPTTPPSVPGIGSVPALRASGFMHRPSPSPPLPSSDAPQTISSYATSAYNDSGVSSIRNPYLTQPTISPTPIQVTFQSEPQPDPVTNHPPYGTMPIAWGQNRPDESGFSFPVPAVAYGERVDPWPTDPQGKYEIHQTVRDRTSISWSNSSFEGRYREALPLPQESQPTKLCLDNQPVLRLDADRLHGLKLVEEEAARRKEQEQRDLEIALKLDKELNT</sequence>
<dbReference type="InterPro" id="IPR037791">
    <property type="entry name" value="C2_fungal_Inn1"/>
</dbReference>
<dbReference type="Gene3D" id="2.60.40.150">
    <property type="entry name" value="C2 domain"/>
    <property type="match status" value="1"/>
</dbReference>
<dbReference type="PANTHER" id="PTHR47052:SF3">
    <property type="entry name" value="INGRESSION PROTEIN 1"/>
    <property type="match status" value="1"/>
</dbReference>
<feature type="compositionally biased region" description="Polar residues" evidence="1">
    <location>
        <begin position="267"/>
        <end position="299"/>
    </location>
</feature>
<accession>A0A8H7F1W0</accession>
<dbReference type="PANTHER" id="PTHR47052">
    <property type="entry name" value="CONSERVED SERINE PROLINE-RICH PROTEIN (AFU_ORTHOLOGUE AFUA_2G01790)"/>
    <property type="match status" value="1"/>
</dbReference>
<dbReference type="InterPro" id="IPR035892">
    <property type="entry name" value="C2_domain_sf"/>
</dbReference>
<evidence type="ECO:0000256" key="1">
    <source>
        <dbReference type="SAM" id="MobiDB-lite"/>
    </source>
</evidence>
<dbReference type="SMART" id="SM00239">
    <property type="entry name" value="C2"/>
    <property type="match status" value="1"/>
</dbReference>
<comment type="caution">
    <text evidence="3">The sequence shown here is derived from an EMBL/GenBank/DDBJ whole genome shotgun (WGS) entry which is preliminary data.</text>
</comment>
<dbReference type="EMBL" id="JABXXO010000007">
    <property type="protein sequence ID" value="KAF7773334.1"/>
    <property type="molecule type" value="Genomic_DNA"/>
</dbReference>
<dbReference type="SUPFAM" id="SSF49562">
    <property type="entry name" value="C2 domain (Calcium/lipid-binding domain, CaLB)"/>
    <property type="match status" value="1"/>
</dbReference>
<evidence type="ECO:0000313" key="3">
    <source>
        <dbReference type="EMBL" id="KAF7773334.1"/>
    </source>
</evidence>
<organism evidence="3 4">
    <name type="scientific">Agaricus bisporus var. burnettii</name>
    <dbReference type="NCBI Taxonomy" id="192524"/>
    <lineage>
        <taxon>Eukaryota</taxon>
        <taxon>Fungi</taxon>
        <taxon>Dikarya</taxon>
        <taxon>Basidiomycota</taxon>
        <taxon>Agaricomycotina</taxon>
        <taxon>Agaricomycetes</taxon>
        <taxon>Agaricomycetidae</taxon>
        <taxon>Agaricales</taxon>
        <taxon>Agaricineae</taxon>
        <taxon>Agaricaceae</taxon>
        <taxon>Agaricus</taxon>
    </lineage>
</organism>
<feature type="region of interest" description="Disordered" evidence="1">
    <location>
        <begin position="130"/>
        <end position="299"/>
    </location>
</feature>
<reference evidence="3 4" key="1">
    <citation type="journal article" name="Sci. Rep.">
        <title>Telomere-to-telomere assembled and centromere annotated genomes of the two main subspecies of the button mushroom Agaricus bisporus reveal especially polymorphic chromosome ends.</title>
        <authorList>
            <person name="Sonnenberg A.S.M."/>
            <person name="Sedaghat-Telgerd N."/>
            <person name="Lavrijssen B."/>
            <person name="Ohm R.A."/>
            <person name="Hendrickx P.M."/>
            <person name="Scholtmeijer K."/>
            <person name="Baars J.J.P."/>
            <person name="van Peer A."/>
        </authorList>
    </citation>
    <scope>NUCLEOTIDE SEQUENCE [LARGE SCALE GENOMIC DNA]</scope>
    <source>
        <strain evidence="3 4">H119_p4</strain>
    </source>
</reference>
<name>A0A8H7F1W0_AGABI</name>
<dbReference type="AlphaFoldDB" id="A0A8H7F1W0"/>
<dbReference type="Proteomes" id="UP000629468">
    <property type="component" value="Unassembled WGS sequence"/>
</dbReference>